<reference evidence="2" key="2">
    <citation type="journal article" date="2017" name="Sci. Adv.">
        <title>A tail of two voltages: Proteomic comparison of the three electric organs of the electric eel.</title>
        <authorList>
            <person name="Traeger L.L."/>
            <person name="Sabat G."/>
            <person name="Barrett-Wilt G.A."/>
            <person name="Wells G.B."/>
            <person name="Sussman M.R."/>
        </authorList>
    </citation>
    <scope>NUCLEOTIDE SEQUENCE [LARGE SCALE GENOMIC DNA]</scope>
</reference>
<dbReference type="AlphaFoldDB" id="A0A4W4FVD5"/>
<organism evidence="1 2">
    <name type="scientific">Electrophorus electricus</name>
    <name type="common">Electric eel</name>
    <name type="synonym">Gymnotus electricus</name>
    <dbReference type="NCBI Taxonomy" id="8005"/>
    <lineage>
        <taxon>Eukaryota</taxon>
        <taxon>Metazoa</taxon>
        <taxon>Chordata</taxon>
        <taxon>Craniata</taxon>
        <taxon>Vertebrata</taxon>
        <taxon>Euteleostomi</taxon>
        <taxon>Actinopterygii</taxon>
        <taxon>Neopterygii</taxon>
        <taxon>Teleostei</taxon>
        <taxon>Ostariophysi</taxon>
        <taxon>Gymnotiformes</taxon>
        <taxon>Gymnotoidei</taxon>
        <taxon>Gymnotidae</taxon>
        <taxon>Electrophorus</taxon>
    </lineage>
</organism>
<name>A0A4W4FVD5_ELEEL</name>
<evidence type="ECO:0000313" key="2">
    <source>
        <dbReference type="Proteomes" id="UP000314983"/>
    </source>
</evidence>
<dbReference type="OMA" id="MMRRIRP"/>
<reference evidence="1" key="4">
    <citation type="submission" date="2025-08" db="UniProtKB">
        <authorList>
            <consortium name="Ensembl"/>
        </authorList>
    </citation>
    <scope>IDENTIFICATION</scope>
</reference>
<proteinExistence type="predicted"/>
<reference evidence="2" key="1">
    <citation type="journal article" date="2014" name="Science">
        <title>Nonhuman genetics. Genomic basis for the convergent evolution of electric organs.</title>
        <authorList>
            <person name="Gallant J.R."/>
            <person name="Traeger L.L."/>
            <person name="Volkening J.D."/>
            <person name="Moffett H."/>
            <person name="Chen P.H."/>
            <person name="Novina C.D."/>
            <person name="Phillips G.N.Jr."/>
            <person name="Anand R."/>
            <person name="Wells G.B."/>
            <person name="Pinch M."/>
            <person name="Guth R."/>
            <person name="Unguez G.A."/>
            <person name="Albert J.S."/>
            <person name="Zakon H.H."/>
            <person name="Samanta M.P."/>
            <person name="Sussman M.R."/>
        </authorList>
    </citation>
    <scope>NUCLEOTIDE SEQUENCE [LARGE SCALE GENOMIC DNA]</scope>
</reference>
<dbReference type="GeneTree" id="ENSGT01150000287619"/>
<dbReference type="Proteomes" id="UP000314983">
    <property type="component" value="Chromosome 4"/>
</dbReference>
<dbReference type="STRING" id="8005.ENSEEEP00000027862"/>
<evidence type="ECO:0000313" key="1">
    <source>
        <dbReference type="Ensembl" id="ENSEEEP00000027862.1"/>
    </source>
</evidence>
<keyword evidence="2" id="KW-1185">Reference proteome</keyword>
<dbReference type="Ensembl" id="ENSEEET00000028180.2">
    <property type="protein sequence ID" value="ENSEEEP00000027862.1"/>
    <property type="gene ID" value="ENSEEEG00000013415.2"/>
</dbReference>
<sequence length="72" mass="8465">MKMIKKRRRPMLKRAGRDIISANSSVRMPLAPRISRRTRPILASRMTRKRVGDTKYFSMRSAKNYRGLNSNK</sequence>
<reference evidence="1" key="3">
    <citation type="submission" date="2020-05" db="EMBL/GenBank/DDBJ databases">
        <title>Electrophorus electricus (electric eel) genome, fEleEle1, primary haplotype.</title>
        <authorList>
            <person name="Myers G."/>
            <person name="Meyer A."/>
            <person name="Fedrigo O."/>
            <person name="Formenti G."/>
            <person name="Rhie A."/>
            <person name="Tracey A."/>
            <person name="Sims Y."/>
            <person name="Jarvis E.D."/>
        </authorList>
    </citation>
    <scope>NUCLEOTIDE SEQUENCE [LARGE SCALE GENOMIC DNA]</scope>
</reference>
<protein>
    <submittedName>
        <fullName evidence="1">Uncharacterized protein</fullName>
    </submittedName>
</protein>
<reference evidence="1" key="5">
    <citation type="submission" date="2025-09" db="UniProtKB">
        <authorList>
            <consortium name="Ensembl"/>
        </authorList>
    </citation>
    <scope>IDENTIFICATION</scope>
</reference>
<accession>A0A4W4FVD5</accession>